<dbReference type="CDD" id="cd24049">
    <property type="entry name" value="ASKHA_NBD_PilM"/>
    <property type="match status" value="1"/>
</dbReference>
<dbReference type="GO" id="GO:0051301">
    <property type="term" value="P:cell division"/>
    <property type="evidence" value="ECO:0007669"/>
    <property type="project" value="InterPro"/>
</dbReference>
<comment type="caution">
    <text evidence="2">The sequence shown here is derived from an EMBL/GenBank/DDBJ whole genome shotgun (WGS) entry which is preliminary data.</text>
</comment>
<dbReference type="Proteomes" id="UP000034075">
    <property type="component" value="Unassembled WGS sequence"/>
</dbReference>
<dbReference type="PANTHER" id="PTHR32432">
    <property type="entry name" value="CELL DIVISION PROTEIN FTSA-RELATED"/>
    <property type="match status" value="1"/>
</dbReference>
<dbReference type="SUPFAM" id="SSF53067">
    <property type="entry name" value="Actin-like ATPase domain"/>
    <property type="match status" value="2"/>
</dbReference>
<dbReference type="NCBIfam" id="TIGR01175">
    <property type="entry name" value="pilM"/>
    <property type="match status" value="1"/>
</dbReference>
<sequence>MAKLPDHVGIDFGTHSVKAVELKNISSDFPELVNLGSQITPRGVINSEDKADQTKLSDVLKKLYDSSKIRNKSVVMALPEFSVFTRFLEFPGVKLEELKDAVYFEAKQYIPMPLDEVQLSYITIGFNQAKNAPRVLLVAAPRKIIDIYINVAMNAGLELAAIETESVAMGRAMYRATKKKDLVMLDFGANSTDMSILSEGYLVFSQSIAIGSDSLTQSIVNKFNFEYSRAEEFKRNYGVVENVLEGKIYNVLSPIVESILVEVRRGIEFYKNKTLVAAPMDYILNGDGALLPGLMEYVAKSLGVNVSIATPWNAVKVDNKFKDIITKSGPSYSVAIGLALKDE</sequence>
<accession>A0A0G0FDW7</accession>
<evidence type="ECO:0000259" key="1">
    <source>
        <dbReference type="SMART" id="SM00842"/>
    </source>
</evidence>
<evidence type="ECO:0000313" key="2">
    <source>
        <dbReference type="EMBL" id="KKQ11770.1"/>
    </source>
</evidence>
<dbReference type="EMBL" id="LBSF01000015">
    <property type="protein sequence ID" value="KKQ11770.1"/>
    <property type="molecule type" value="Genomic_DNA"/>
</dbReference>
<dbReference type="InterPro" id="IPR003494">
    <property type="entry name" value="SHS2_FtsA"/>
</dbReference>
<dbReference type="Pfam" id="PF11104">
    <property type="entry name" value="PilM_2"/>
    <property type="match status" value="1"/>
</dbReference>
<feature type="domain" description="SHS2" evidence="1">
    <location>
        <begin position="7"/>
        <end position="173"/>
    </location>
</feature>
<dbReference type="PANTHER" id="PTHR32432:SF3">
    <property type="entry name" value="ETHANOLAMINE UTILIZATION PROTEIN EUTJ"/>
    <property type="match status" value="1"/>
</dbReference>
<dbReference type="InterPro" id="IPR050696">
    <property type="entry name" value="FtsA/MreB"/>
</dbReference>
<dbReference type="InterPro" id="IPR043129">
    <property type="entry name" value="ATPase_NBD"/>
</dbReference>
<dbReference type="SMART" id="SM00842">
    <property type="entry name" value="FtsA"/>
    <property type="match status" value="1"/>
</dbReference>
<dbReference type="Gene3D" id="3.30.1490.300">
    <property type="match status" value="1"/>
</dbReference>
<gene>
    <name evidence="2" type="ORF">US24_C0015G0009</name>
</gene>
<protein>
    <submittedName>
        <fullName evidence="2">Type IV pilus assembly protein PilM</fullName>
    </submittedName>
</protein>
<name>A0A0G0FDW7_9BACT</name>
<dbReference type="Gene3D" id="3.30.420.40">
    <property type="match status" value="2"/>
</dbReference>
<dbReference type="PIRSF" id="PIRSF019169">
    <property type="entry name" value="PilM"/>
    <property type="match status" value="1"/>
</dbReference>
<reference evidence="2 3" key="1">
    <citation type="journal article" date="2015" name="Nature">
        <title>rRNA introns, odd ribosomes, and small enigmatic genomes across a large radiation of phyla.</title>
        <authorList>
            <person name="Brown C.T."/>
            <person name="Hug L.A."/>
            <person name="Thomas B.C."/>
            <person name="Sharon I."/>
            <person name="Castelle C.J."/>
            <person name="Singh A."/>
            <person name="Wilkins M.J."/>
            <person name="Williams K.H."/>
            <person name="Banfield J.F."/>
        </authorList>
    </citation>
    <scope>NUCLEOTIDE SEQUENCE [LARGE SCALE GENOMIC DNA]</scope>
</reference>
<dbReference type="InterPro" id="IPR005883">
    <property type="entry name" value="PilM"/>
</dbReference>
<proteinExistence type="predicted"/>
<dbReference type="AlphaFoldDB" id="A0A0G0FDW7"/>
<organism evidence="2 3">
    <name type="scientific">candidate division WS6 bacterium GW2011_GWC2_36_7</name>
    <dbReference type="NCBI Taxonomy" id="1619091"/>
    <lineage>
        <taxon>Bacteria</taxon>
        <taxon>Candidatus Dojkabacteria</taxon>
    </lineage>
</organism>
<evidence type="ECO:0000313" key="3">
    <source>
        <dbReference type="Proteomes" id="UP000034075"/>
    </source>
</evidence>